<reference evidence="6" key="1">
    <citation type="submission" date="2022-03" db="EMBL/GenBank/DDBJ databases">
        <title>Draft genome sequence of Aduncisulcus paluster, a free-living microaerophilic Fornicata.</title>
        <authorList>
            <person name="Yuyama I."/>
            <person name="Kume K."/>
            <person name="Tamura T."/>
            <person name="Inagaki Y."/>
            <person name="Hashimoto T."/>
        </authorList>
    </citation>
    <scope>NUCLEOTIDE SEQUENCE</scope>
    <source>
        <strain evidence="6">NY0171</strain>
    </source>
</reference>
<evidence type="ECO:0000256" key="2">
    <source>
        <dbReference type="ARBA" id="ARBA00022490"/>
    </source>
</evidence>
<dbReference type="InterPro" id="IPR036521">
    <property type="entry name" value="SRP19-like_sf"/>
</dbReference>
<name>A0ABQ5K0S0_9EUKA</name>
<gene>
    <name evidence="6" type="ORF">ADUPG1_012170</name>
</gene>
<keyword evidence="7" id="KW-1185">Reference proteome</keyword>
<sequence>MHKGATIQKGRVIGLEYCVEEPTAEEIYLSVKELGLECELEEDKQHPCWHCIYPSGRVKITLYGEDGKPLNEEFKNKRALLKALKPFVEKHKAELIMKRKPAKKEKKKKGEKKELTEADVYGVGQSRHRGGKGKGKRGKKKK</sequence>
<comment type="subcellular location">
    <subcellularLocation>
        <location evidence="1">Cytoplasm</location>
    </subcellularLocation>
</comment>
<evidence type="ECO:0000313" key="6">
    <source>
        <dbReference type="EMBL" id="GKT22606.1"/>
    </source>
</evidence>
<dbReference type="Proteomes" id="UP001057375">
    <property type="component" value="Unassembled WGS sequence"/>
</dbReference>
<dbReference type="EMBL" id="BQXS01012413">
    <property type="protein sequence ID" value="GKT22606.1"/>
    <property type="molecule type" value="Genomic_DNA"/>
</dbReference>
<dbReference type="PANTHER" id="PTHR17453">
    <property type="entry name" value="SIGNAL RECOGNITION PARTICLE 19 KD PROTEIN"/>
    <property type="match status" value="1"/>
</dbReference>
<dbReference type="Pfam" id="PF01922">
    <property type="entry name" value="SRP19"/>
    <property type="match status" value="1"/>
</dbReference>
<proteinExistence type="predicted"/>
<protein>
    <submittedName>
        <fullName evidence="6">Signal recognition particle, SRP19 subunit like protein</fullName>
    </submittedName>
</protein>
<accession>A0ABQ5K0S0</accession>
<evidence type="ECO:0000256" key="3">
    <source>
        <dbReference type="ARBA" id="ARBA00023135"/>
    </source>
</evidence>
<evidence type="ECO:0000256" key="4">
    <source>
        <dbReference type="ARBA" id="ARBA00023274"/>
    </source>
</evidence>
<feature type="compositionally biased region" description="Basic residues" evidence="5">
    <location>
        <begin position="98"/>
        <end position="110"/>
    </location>
</feature>
<evidence type="ECO:0000256" key="5">
    <source>
        <dbReference type="SAM" id="MobiDB-lite"/>
    </source>
</evidence>
<feature type="compositionally biased region" description="Basic residues" evidence="5">
    <location>
        <begin position="126"/>
        <end position="142"/>
    </location>
</feature>
<keyword evidence="4" id="KW-0687">Ribonucleoprotein</keyword>
<dbReference type="InterPro" id="IPR002778">
    <property type="entry name" value="Signal_recog_particle_SRP19"/>
</dbReference>
<feature type="region of interest" description="Disordered" evidence="5">
    <location>
        <begin position="95"/>
        <end position="142"/>
    </location>
</feature>
<keyword evidence="2" id="KW-0963">Cytoplasm</keyword>
<comment type="caution">
    <text evidence="6">The sequence shown here is derived from an EMBL/GenBank/DDBJ whole genome shotgun (WGS) entry which is preliminary data.</text>
</comment>
<dbReference type="SUPFAM" id="SSF69695">
    <property type="entry name" value="SRP19"/>
    <property type="match status" value="1"/>
</dbReference>
<dbReference type="Gene3D" id="3.30.56.30">
    <property type="entry name" value="Signal recognition particle, SRP19-like subunit"/>
    <property type="match status" value="1"/>
</dbReference>
<evidence type="ECO:0000313" key="7">
    <source>
        <dbReference type="Proteomes" id="UP001057375"/>
    </source>
</evidence>
<organism evidence="6 7">
    <name type="scientific">Aduncisulcus paluster</name>
    <dbReference type="NCBI Taxonomy" id="2918883"/>
    <lineage>
        <taxon>Eukaryota</taxon>
        <taxon>Metamonada</taxon>
        <taxon>Carpediemonas-like organisms</taxon>
        <taxon>Aduncisulcus</taxon>
    </lineage>
</organism>
<evidence type="ECO:0000256" key="1">
    <source>
        <dbReference type="ARBA" id="ARBA00004496"/>
    </source>
</evidence>
<dbReference type="PANTHER" id="PTHR17453:SF0">
    <property type="entry name" value="SIGNAL RECOGNITION PARTICLE 19 KDA PROTEIN"/>
    <property type="match status" value="1"/>
</dbReference>
<keyword evidence="3" id="KW-0733">Signal recognition particle</keyword>